<dbReference type="AlphaFoldDB" id="A0A4Y2AQN2"/>
<dbReference type="EMBL" id="BGPR01000028">
    <property type="protein sequence ID" value="GBL82153.1"/>
    <property type="molecule type" value="Genomic_DNA"/>
</dbReference>
<accession>A0A4Y2AQN2</accession>
<dbReference type="Proteomes" id="UP000499080">
    <property type="component" value="Unassembled WGS sequence"/>
</dbReference>
<sequence length="147" mass="16567">MLNPWRVKFLAEVKSDGLVVRSRLRGQRAPSSKPLSMMVQVRSDVVGQMTSCWCGAEIFLNLQDKTSMSLKKPFVGMCLSFNLVPCPSNWYSSHNGCRNRDMGQRSVCQSVHSTDSAIVIIVFEATRGLFWNGPRDFELQSDDEDDT</sequence>
<evidence type="ECO:0000313" key="2">
    <source>
        <dbReference type="Proteomes" id="UP000499080"/>
    </source>
</evidence>
<evidence type="ECO:0000313" key="1">
    <source>
        <dbReference type="EMBL" id="GBL82153.1"/>
    </source>
</evidence>
<proteinExistence type="predicted"/>
<comment type="caution">
    <text evidence="1">The sequence shown here is derived from an EMBL/GenBank/DDBJ whole genome shotgun (WGS) entry which is preliminary data.</text>
</comment>
<organism evidence="1 2">
    <name type="scientific">Araneus ventricosus</name>
    <name type="common">Orbweaver spider</name>
    <name type="synonym">Epeira ventricosa</name>
    <dbReference type="NCBI Taxonomy" id="182803"/>
    <lineage>
        <taxon>Eukaryota</taxon>
        <taxon>Metazoa</taxon>
        <taxon>Ecdysozoa</taxon>
        <taxon>Arthropoda</taxon>
        <taxon>Chelicerata</taxon>
        <taxon>Arachnida</taxon>
        <taxon>Araneae</taxon>
        <taxon>Araneomorphae</taxon>
        <taxon>Entelegynae</taxon>
        <taxon>Araneoidea</taxon>
        <taxon>Araneidae</taxon>
        <taxon>Araneus</taxon>
    </lineage>
</organism>
<reference evidence="1 2" key="1">
    <citation type="journal article" date="2019" name="Sci. Rep.">
        <title>Orb-weaving spider Araneus ventricosus genome elucidates the spidroin gene catalogue.</title>
        <authorList>
            <person name="Kono N."/>
            <person name="Nakamura H."/>
            <person name="Ohtoshi R."/>
            <person name="Moran D.A.P."/>
            <person name="Shinohara A."/>
            <person name="Yoshida Y."/>
            <person name="Fujiwara M."/>
            <person name="Mori M."/>
            <person name="Tomita M."/>
            <person name="Arakawa K."/>
        </authorList>
    </citation>
    <scope>NUCLEOTIDE SEQUENCE [LARGE SCALE GENOMIC DNA]</scope>
</reference>
<name>A0A4Y2AQN2_ARAVE</name>
<gene>
    <name evidence="1" type="ORF">AVEN_252350_1</name>
</gene>
<keyword evidence="2" id="KW-1185">Reference proteome</keyword>
<protein>
    <submittedName>
        <fullName evidence="1">Uncharacterized protein</fullName>
    </submittedName>
</protein>